<dbReference type="OrthoDB" id="9797527at2"/>
<protein>
    <recommendedName>
        <fullName evidence="2">carbonic anhydrase</fullName>
        <ecNumber evidence="2">4.2.1.1</ecNumber>
    </recommendedName>
</protein>
<accession>A0A2T6CJX5</accession>
<evidence type="ECO:0000256" key="7">
    <source>
        <dbReference type="PIRSR" id="PIRSR601765-1"/>
    </source>
</evidence>
<comment type="catalytic activity">
    <reaction evidence="6">
        <text>hydrogencarbonate + H(+) = CO2 + H2O</text>
        <dbReference type="Rhea" id="RHEA:10748"/>
        <dbReference type="ChEBI" id="CHEBI:15377"/>
        <dbReference type="ChEBI" id="CHEBI:15378"/>
        <dbReference type="ChEBI" id="CHEBI:16526"/>
        <dbReference type="ChEBI" id="CHEBI:17544"/>
        <dbReference type="EC" id="4.2.1.1"/>
    </reaction>
</comment>
<proteinExistence type="inferred from homology"/>
<feature type="binding site" evidence="7">
    <location>
        <position position="46"/>
    </location>
    <ligand>
        <name>Zn(2+)</name>
        <dbReference type="ChEBI" id="CHEBI:29105"/>
    </ligand>
</feature>
<evidence type="ECO:0000313" key="9">
    <source>
        <dbReference type="Proteomes" id="UP000244092"/>
    </source>
</evidence>
<dbReference type="PANTHER" id="PTHR11002">
    <property type="entry name" value="CARBONIC ANHYDRASE"/>
    <property type="match status" value="1"/>
</dbReference>
<dbReference type="SMART" id="SM00947">
    <property type="entry name" value="Pro_CA"/>
    <property type="match status" value="1"/>
</dbReference>
<keyword evidence="4 7" id="KW-0862">Zinc</keyword>
<keyword evidence="3 7" id="KW-0479">Metal-binding</keyword>
<dbReference type="AlphaFoldDB" id="A0A2T6CJX5"/>
<sequence>MGISALPRFLVEGYARWKSSDYDPASDKYRQLADQGQTPRVFAIGCCDSRVQTSKVFDADPGDIFVHRNIANLVPKFADDAGHHGTVAALDYAVDVLKVSHIVVAGHSQCGGIKACHDLALNPDSISVTPALSTWLKIVGDEFFRVEGLSKAEDRVRALEFISVMTSLENLMTYPNVVSAIESRGLKLHGIWQDLGGGQLMAFDPGTKQFQHIMKC</sequence>
<gene>
    <name evidence="8" type="ORF">C8N31_101447</name>
</gene>
<organism evidence="8 9">
    <name type="scientific">Sulfitobacter mediterraneus</name>
    <dbReference type="NCBI Taxonomy" id="83219"/>
    <lineage>
        <taxon>Bacteria</taxon>
        <taxon>Pseudomonadati</taxon>
        <taxon>Pseudomonadota</taxon>
        <taxon>Alphaproteobacteria</taxon>
        <taxon>Rhodobacterales</taxon>
        <taxon>Roseobacteraceae</taxon>
        <taxon>Sulfitobacter</taxon>
    </lineage>
</organism>
<feature type="binding site" evidence="7">
    <location>
        <position position="48"/>
    </location>
    <ligand>
        <name>Zn(2+)</name>
        <dbReference type="ChEBI" id="CHEBI:29105"/>
    </ligand>
</feature>
<evidence type="ECO:0000256" key="5">
    <source>
        <dbReference type="ARBA" id="ARBA00023239"/>
    </source>
</evidence>
<dbReference type="InterPro" id="IPR001765">
    <property type="entry name" value="Carbonic_anhydrase"/>
</dbReference>
<dbReference type="PANTHER" id="PTHR11002:SF76">
    <property type="entry name" value="CARBONIC ANHYDRASE"/>
    <property type="match status" value="1"/>
</dbReference>
<dbReference type="SUPFAM" id="SSF53056">
    <property type="entry name" value="beta-carbonic anhydrase, cab"/>
    <property type="match status" value="1"/>
</dbReference>
<reference evidence="8 9" key="1">
    <citation type="submission" date="2018-04" db="EMBL/GenBank/DDBJ databases">
        <title>Genomic Encyclopedia of Archaeal and Bacterial Type Strains, Phase II (KMG-II): from individual species to whole genera.</title>
        <authorList>
            <person name="Goeker M."/>
        </authorList>
    </citation>
    <scope>NUCLEOTIDE SEQUENCE [LARGE SCALE GENOMIC DNA]</scope>
    <source>
        <strain evidence="8 9">DSM 12244</strain>
    </source>
</reference>
<dbReference type="Proteomes" id="UP000244092">
    <property type="component" value="Unassembled WGS sequence"/>
</dbReference>
<evidence type="ECO:0000313" key="8">
    <source>
        <dbReference type="EMBL" id="PTX75786.1"/>
    </source>
</evidence>
<evidence type="ECO:0000256" key="1">
    <source>
        <dbReference type="ARBA" id="ARBA00006217"/>
    </source>
</evidence>
<dbReference type="Gene3D" id="3.40.1050.10">
    <property type="entry name" value="Carbonic anhydrase"/>
    <property type="match status" value="1"/>
</dbReference>
<evidence type="ECO:0000256" key="4">
    <source>
        <dbReference type="ARBA" id="ARBA00022833"/>
    </source>
</evidence>
<feature type="binding site" evidence="7">
    <location>
        <position position="107"/>
    </location>
    <ligand>
        <name>Zn(2+)</name>
        <dbReference type="ChEBI" id="CHEBI:29105"/>
    </ligand>
</feature>
<dbReference type="GO" id="GO:0004089">
    <property type="term" value="F:carbonate dehydratase activity"/>
    <property type="evidence" value="ECO:0007669"/>
    <property type="project" value="UniProtKB-EC"/>
</dbReference>
<dbReference type="Pfam" id="PF00484">
    <property type="entry name" value="Pro_CA"/>
    <property type="match status" value="1"/>
</dbReference>
<name>A0A2T6CJX5_9RHOB</name>
<dbReference type="EC" id="4.2.1.1" evidence="2"/>
<keyword evidence="5" id="KW-0456">Lyase</keyword>
<dbReference type="RefSeq" id="WP_025047317.1">
    <property type="nucleotide sequence ID" value="NZ_QBKU01000001.1"/>
</dbReference>
<comment type="caution">
    <text evidence="8">The sequence shown here is derived from an EMBL/GenBank/DDBJ whole genome shotgun (WGS) entry which is preliminary data.</text>
</comment>
<evidence type="ECO:0000256" key="6">
    <source>
        <dbReference type="ARBA" id="ARBA00048348"/>
    </source>
</evidence>
<dbReference type="EMBL" id="QBKU01000001">
    <property type="protein sequence ID" value="PTX75786.1"/>
    <property type="molecule type" value="Genomic_DNA"/>
</dbReference>
<dbReference type="GO" id="GO:0008270">
    <property type="term" value="F:zinc ion binding"/>
    <property type="evidence" value="ECO:0007669"/>
    <property type="project" value="InterPro"/>
</dbReference>
<evidence type="ECO:0000256" key="2">
    <source>
        <dbReference type="ARBA" id="ARBA00012925"/>
    </source>
</evidence>
<comment type="similarity">
    <text evidence="1">Belongs to the beta-class carbonic anhydrase family.</text>
</comment>
<feature type="binding site" evidence="7">
    <location>
        <position position="110"/>
    </location>
    <ligand>
        <name>Zn(2+)</name>
        <dbReference type="ChEBI" id="CHEBI:29105"/>
    </ligand>
</feature>
<comment type="cofactor">
    <cofactor evidence="7">
        <name>Zn(2+)</name>
        <dbReference type="ChEBI" id="CHEBI:29105"/>
    </cofactor>
    <text evidence="7">Binds 1 zinc ion per subunit.</text>
</comment>
<evidence type="ECO:0000256" key="3">
    <source>
        <dbReference type="ARBA" id="ARBA00022723"/>
    </source>
</evidence>
<dbReference type="InterPro" id="IPR036874">
    <property type="entry name" value="Carbonic_anhydrase_sf"/>
</dbReference>